<sequence length="282" mass="28733">MSMKRFFAAAVVAVFCGSQSFAQPSASLVGVDAGGGQYDWTLSFTPDASLFADFGTGEGVGGSLATAFQIEVADGGLIQDSWAIVAPDFQEDGTIINPGIDPYIGGGITEGVTDYASVTADLGAGTVDSLFVPLGSTFFTAAGDYAALTFSTTVNEATFGGLIAQDNNNGVGSDDIYDIPAVTVPVGPDFLPGDFDGSGGVEDGDLTLLLSNWNSPSASVPGTWDGDQPIGDNIDDDELTRLLSNWNTFSGAVSAVAVPEPGTMVLLVGGLMGLVGLRARQS</sequence>
<accession>A0A9X2F728</accession>
<dbReference type="AlphaFoldDB" id="A0A9X2F728"/>
<evidence type="ECO:0000259" key="2">
    <source>
        <dbReference type="Pfam" id="PF07589"/>
    </source>
</evidence>
<evidence type="ECO:0000256" key="1">
    <source>
        <dbReference type="SAM" id="SignalP"/>
    </source>
</evidence>
<name>A0A9X2F728_9BACT</name>
<protein>
    <submittedName>
        <fullName evidence="3">PEP-CTERM sorting domain-containing protein</fullName>
    </submittedName>
</protein>
<keyword evidence="4" id="KW-1185">Reference proteome</keyword>
<feature type="signal peptide" evidence="1">
    <location>
        <begin position="1"/>
        <end position="22"/>
    </location>
</feature>
<evidence type="ECO:0000313" key="3">
    <source>
        <dbReference type="EMBL" id="MCO6043475.1"/>
    </source>
</evidence>
<dbReference type="InterPro" id="IPR013424">
    <property type="entry name" value="Ice-binding_C"/>
</dbReference>
<dbReference type="EMBL" id="JAMXLR010000024">
    <property type="protein sequence ID" value="MCO6043475.1"/>
    <property type="molecule type" value="Genomic_DNA"/>
</dbReference>
<reference evidence="3" key="1">
    <citation type="submission" date="2022-06" db="EMBL/GenBank/DDBJ databases">
        <title>Aeoliella straminimaris, a novel planctomycete from sediments.</title>
        <authorList>
            <person name="Vitorino I.R."/>
            <person name="Lage O.M."/>
        </authorList>
    </citation>
    <scope>NUCLEOTIDE SEQUENCE</scope>
    <source>
        <strain evidence="3">ICT_H6.2</strain>
    </source>
</reference>
<keyword evidence="1" id="KW-0732">Signal</keyword>
<gene>
    <name evidence="3" type="ORF">NG895_06110</name>
</gene>
<dbReference type="Proteomes" id="UP001155241">
    <property type="component" value="Unassembled WGS sequence"/>
</dbReference>
<dbReference type="Pfam" id="PF07589">
    <property type="entry name" value="PEP-CTERM"/>
    <property type="match status" value="1"/>
</dbReference>
<dbReference type="NCBIfam" id="TIGR02595">
    <property type="entry name" value="PEP_CTERM"/>
    <property type="match status" value="1"/>
</dbReference>
<feature type="chain" id="PRO_5040907373" evidence="1">
    <location>
        <begin position="23"/>
        <end position="282"/>
    </location>
</feature>
<evidence type="ECO:0000313" key="4">
    <source>
        <dbReference type="Proteomes" id="UP001155241"/>
    </source>
</evidence>
<feature type="domain" description="Ice-binding protein C-terminal" evidence="2">
    <location>
        <begin position="257"/>
        <end position="280"/>
    </location>
</feature>
<dbReference type="RefSeq" id="WP_252851581.1">
    <property type="nucleotide sequence ID" value="NZ_JAMXLR010000024.1"/>
</dbReference>
<comment type="caution">
    <text evidence="3">The sequence shown here is derived from an EMBL/GenBank/DDBJ whole genome shotgun (WGS) entry which is preliminary data.</text>
</comment>
<proteinExistence type="predicted"/>
<organism evidence="3 4">
    <name type="scientific">Aeoliella straminimaris</name>
    <dbReference type="NCBI Taxonomy" id="2954799"/>
    <lineage>
        <taxon>Bacteria</taxon>
        <taxon>Pseudomonadati</taxon>
        <taxon>Planctomycetota</taxon>
        <taxon>Planctomycetia</taxon>
        <taxon>Pirellulales</taxon>
        <taxon>Lacipirellulaceae</taxon>
        <taxon>Aeoliella</taxon>
    </lineage>
</organism>